<reference evidence="2 3" key="1">
    <citation type="submission" date="2024-04" db="EMBL/GenBank/DDBJ databases">
        <authorList>
            <consortium name="Genoscope - CEA"/>
            <person name="William W."/>
        </authorList>
    </citation>
    <scope>NUCLEOTIDE SEQUENCE [LARGE SCALE GENOMIC DNA]</scope>
</reference>
<organism evidence="2 3">
    <name type="scientific">Lymnaea stagnalis</name>
    <name type="common">Great pond snail</name>
    <name type="synonym">Helix stagnalis</name>
    <dbReference type="NCBI Taxonomy" id="6523"/>
    <lineage>
        <taxon>Eukaryota</taxon>
        <taxon>Metazoa</taxon>
        <taxon>Spiralia</taxon>
        <taxon>Lophotrochozoa</taxon>
        <taxon>Mollusca</taxon>
        <taxon>Gastropoda</taxon>
        <taxon>Heterobranchia</taxon>
        <taxon>Euthyneura</taxon>
        <taxon>Panpulmonata</taxon>
        <taxon>Hygrophila</taxon>
        <taxon>Lymnaeoidea</taxon>
        <taxon>Lymnaeidae</taxon>
        <taxon>Lymnaea</taxon>
    </lineage>
</organism>
<comment type="caution">
    <text evidence="2">The sequence shown here is derived from an EMBL/GenBank/DDBJ whole genome shotgun (WGS) entry which is preliminary data.</text>
</comment>
<feature type="chain" id="PRO_5043494869" evidence="1">
    <location>
        <begin position="22"/>
        <end position="114"/>
    </location>
</feature>
<evidence type="ECO:0000313" key="3">
    <source>
        <dbReference type="Proteomes" id="UP001497497"/>
    </source>
</evidence>
<dbReference type="EMBL" id="CAXITT010001157">
    <property type="protein sequence ID" value="CAL1548059.1"/>
    <property type="molecule type" value="Genomic_DNA"/>
</dbReference>
<protein>
    <submittedName>
        <fullName evidence="2">Uncharacterized protein</fullName>
    </submittedName>
</protein>
<gene>
    <name evidence="2" type="ORF">GSLYS_00021376001</name>
</gene>
<sequence>MNTLVVKLLVAFAFFGYSTDGAAFMTIGECPNGHKPGDAWSEEGQCERCDCMENWYACYSCGVYAIALDPLSCYHYREDQKAYPEEDQKAYPECCKPIIKCRGDEGFNETMLLG</sequence>
<dbReference type="Proteomes" id="UP001497497">
    <property type="component" value="Unassembled WGS sequence"/>
</dbReference>
<keyword evidence="1" id="KW-0732">Signal</keyword>
<name>A0AAV2ISU6_LYMST</name>
<evidence type="ECO:0000256" key="1">
    <source>
        <dbReference type="SAM" id="SignalP"/>
    </source>
</evidence>
<dbReference type="AlphaFoldDB" id="A0AAV2ISU6"/>
<accession>A0AAV2ISU6</accession>
<feature type="signal peptide" evidence="1">
    <location>
        <begin position="1"/>
        <end position="21"/>
    </location>
</feature>
<keyword evidence="3" id="KW-1185">Reference proteome</keyword>
<proteinExistence type="predicted"/>
<evidence type="ECO:0000313" key="2">
    <source>
        <dbReference type="EMBL" id="CAL1548059.1"/>
    </source>
</evidence>